<evidence type="ECO:0000313" key="1">
    <source>
        <dbReference type="EMBL" id="CAD6994999.1"/>
    </source>
</evidence>
<name>A0A811U828_CERCA</name>
<keyword evidence="2" id="KW-1185">Reference proteome</keyword>
<organism evidence="1 2">
    <name type="scientific">Ceratitis capitata</name>
    <name type="common">Mediterranean fruit fly</name>
    <name type="synonym">Tephritis capitata</name>
    <dbReference type="NCBI Taxonomy" id="7213"/>
    <lineage>
        <taxon>Eukaryota</taxon>
        <taxon>Metazoa</taxon>
        <taxon>Ecdysozoa</taxon>
        <taxon>Arthropoda</taxon>
        <taxon>Hexapoda</taxon>
        <taxon>Insecta</taxon>
        <taxon>Pterygota</taxon>
        <taxon>Neoptera</taxon>
        <taxon>Endopterygota</taxon>
        <taxon>Diptera</taxon>
        <taxon>Brachycera</taxon>
        <taxon>Muscomorpha</taxon>
        <taxon>Tephritoidea</taxon>
        <taxon>Tephritidae</taxon>
        <taxon>Ceratitis</taxon>
        <taxon>Ceratitis</taxon>
    </lineage>
</organism>
<sequence>MNASRLIALHATQQIQLQFSCVFMLFQLEVLHQTGRQPCRRCRSRPRSRHRRRRGGAHSVWRKFRPRSYIATKVVTYCGVWTMTARYFPTADAQTDKHTHIANENSYDMTHCRVFGALQE</sequence>
<gene>
    <name evidence="1" type="ORF">CCAP1982_LOCUS3730</name>
</gene>
<dbReference type="Proteomes" id="UP000606786">
    <property type="component" value="Unassembled WGS sequence"/>
</dbReference>
<reference evidence="1" key="1">
    <citation type="submission" date="2020-11" db="EMBL/GenBank/DDBJ databases">
        <authorList>
            <person name="Whitehead M."/>
        </authorList>
    </citation>
    <scope>NUCLEOTIDE SEQUENCE</scope>
    <source>
        <strain evidence="1">EGII</strain>
    </source>
</reference>
<protein>
    <submittedName>
        <fullName evidence="1">(Mediterranean fruit fly) hypothetical protein</fullName>
    </submittedName>
</protein>
<evidence type="ECO:0000313" key="2">
    <source>
        <dbReference type="Proteomes" id="UP000606786"/>
    </source>
</evidence>
<accession>A0A811U828</accession>
<dbReference type="AlphaFoldDB" id="A0A811U828"/>
<comment type="caution">
    <text evidence="1">The sequence shown here is derived from an EMBL/GenBank/DDBJ whole genome shotgun (WGS) entry which is preliminary data.</text>
</comment>
<proteinExistence type="predicted"/>
<dbReference type="EMBL" id="CAJHJT010000001">
    <property type="protein sequence ID" value="CAD6994999.1"/>
    <property type="molecule type" value="Genomic_DNA"/>
</dbReference>